<comment type="subcellular location">
    <subcellularLocation>
        <location evidence="1">Cell inner membrane</location>
        <topology evidence="1">Multi-pass membrane protein</topology>
    </subcellularLocation>
</comment>
<keyword evidence="3" id="KW-1003">Cell membrane</keyword>
<proteinExistence type="inferred from homology"/>
<dbReference type="InterPro" id="IPR055348">
    <property type="entry name" value="DctQ"/>
</dbReference>
<gene>
    <name evidence="11" type="ordered locus">Ilyop_0082</name>
</gene>
<dbReference type="HOGENOM" id="CLU_086356_9_2_0"/>
<keyword evidence="2" id="KW-0813">Transport</keyword>
<evidence type="ECO:0000313" key="12">
    <source>
        <dbReference type="Proteomes" id="UP000006875"/>
    </source>
</evidence>
<keyword evidence="6 9" id="KW-1133">Transmembrane helix</keyword>
<feature type="domain" description="Tripartite ATP-independent periplasmic transporters DctQ component" evidence="10">
    <location>
        <begin position="24"/>
        <end position="152"/>
    </location>
</feature>
<dbReference type="GO" id="GO:0015740">
    <property type="term" value="P:C4-dicarboxylate transport"/>
    <property type="evidence" value="ECO:0007669"/>
    <property type="project" value="TreeGrafter"/>
</dbReference>
<evidence type="ECO:0000256" key="4">
    <source>
        <dbReference type="ARBA" id="ARBA00022519"/>
    </source>
</evidence>
<feature type="transmembrane region" description="Helical" evidence="9">
    <location>
        <begin position="127"/>
        <end position="148"/>
    </location>
</feature>
<protein>
    <submittedName>
        <fullName evidence="11">Tripartite ATP-independent periplasmic transporter DctQ component</fullName>
    </submittedName>
</protein>
<keyword evidence="7 9" id="KW-0472">Membrane</keyword>
<comment type="similarity">
    <text evidence="8">Belongs to the TRAP transporter small permease family.</text>
</comment>
<dbReference type="STRING" id="572544.Ilyop_0082"/>
<keyword evidence="12" id="KW-1185">Reference proteome</keyword>
<dbReference type="KEGG" id="ipo:Ilyop_0082"/>
<name>E3H6I6_ILYPC</name>
<feature type="transmembrane region" description="Helical" evidence="9">
    <location>
        <begin position="86"/>
        <end position="107"/>
    </location>
</feature>
<evidence type="ECO:0000256" key="7">
    <source>
        <dbReference type="ARBA" id="ARBA00023136"/>
    </source>
</evidence>
<dbReference type="Proteomes" id="UP000006875">
    <property type="component" value="Chromosome"/>
</dbReference>
<evidence type="ECO:0000256" key="6">
    <source>
        <dbReference type="ARBA" id="ARBA00022989"/>
    </source>
</evidence>
<evidence type="ECO:0000259" key="10">
    <source>
        <dbReference type="Pfam" id="PF04290"/>
    </source>
</evidence>
<dbReference type="OrthoDB" id="45144at2"/>
<dbReference type="PANTHER" id="PTHR35011">
    <property type="entry name" value="2,3-DIKETO-L-GULONATE TRAP TRANSPORTER SMALL PERMEASE PROTEIN YIAM"/>
    <property type="match status" value="1"/>
</dbReference>
<dbReference type="RefSeq" id="WP_013386542.1">
    <property type="nucleotide sequence ID" value="NC_014632.1"/>
</dbReference>
<keyword evidence="5 9" id="KW-0812">Transmembrane</keyword>
<evidence type="ECO:0000256" key="2">
    <source>
        <dbReference type="ARBA" id="ARBA00022448"/>
    </source>
</evidence>
<dbReference type="AlphaFoldDB" id="E3H6I6"/>
<reference evidence="11 12" key="1">
    <citation type="journal article" date="2010" name="Stand. Genomic Sci.">
        <title>Complete genome sequence of Ilyobacter polytropus type strain (CuHbu1).</title>
        <authorList>
            <person name="Sikorski J."/>
            <person name="Chertkov O."/>
            <person name="Lapidus A."/>
            <person name="Nolan M."/>
            <person name="Lucas S."/>
            <person name="Del Rio T.G."/>
            <person name="Tice H."/>
            <person name="Cheng J.F."/>
            <person name="Tapia R."/>
            <person name="Han C."/>
            <person name="Goodwin L."/>
            <person name="Pitluck S."/>
            <person name="Liolios K."/>
            <person name="Ivanova N."/>
            <person name="Mavromatis K."/>
            <person name="Mikhailova N."/>
            <person name="Pati A."/>
            <person name="Chen A."/>
            <person name="Palaniappan K."/>
            <person name="Land M."/>
            <person name="Hauser L."/>
            <person name="Chang Y.J."/>
            <person name="Jeffries C.D."/>
            <person name="Brambilla E."/>
            <person name="Yasawong M."/>
            <person name="Rohde M."/>
            <person name="Pukall R."/>
            <person name="Spring S."/>
            <person name="Goker M."/>
            <person name="Woyke T."/>
            <person name="Bristow J."/>
            <person name="Eisen J.A."/>
            <person name="Markowitz V."/>
            <person name="Hugenholtz P."/>
            <person name="Kyrpides N.C."/>
            <person name="Klenk H.P."/>
        </authorList>
    </citation>
    <scope>NUCLEOTIDE SEQUENCE [LARGE SCALE GENOMIC DNA]</scope>
    <source>
        <strain evidence="12">ATCC 51220 / DSM 2926 / LMG 16218 / CuHBu1</strain>
    </source>
</reference>
<evidence type="ECO:0000313" key="11">
    <source>
        <dbReference type="EMBL" id="ADO81871.1"/>
    </source>
</evidence>
<sequence length="165" mass="19109">MKTIDSFIGGFLKFVMAFSSLILSVVTFIQVITRFIYKDPIAWGQDVIRLSFIYLVFWGGAYCIKEKEHLNIDILLTSVGIKTRKIMEIVINLILAIFFIFIVYYGFIFMQSGASQKAPYLPIPMSLYYLALPSSVLLMLYYQIQIIFQQIKNFNKISNEVEVQI</sequence>
<dbReference type="GO" id="GO:0005886">
    <property type="term" value="C:plasma membrane"/>
    <property type="evidence" value="ECO:0007669"/>
    <property type="project" value="UniProtKB-SubCell"/>
</dbReference>
<dbReference type="GO" id="GO:0022857">
    <property type="term" value="F:transmembrane transporter activity"/>
    <property type="evidence" value="ECO:0007669"/>
    <property type="project" value="TreeGrafter"/>
</dbReference>
<feature type="transmembrane region" description="Helical" evidence="9">
    <location>
        <begin position="12"/>
        <end position="36"/>
    </location>
</feature>
<dbReference type="eggNOG" id="COG3090">
    <property type="taxonomic scope" value="Bacteria"/>
</dbReference>
<evidence type="ECO:0000256" key="3">
    <source>
        <dbReference type="ARBA" id="ARBA00022475"/>
    </source>
</evidence>
<dbReference type="Pfam" id="PF04290">
    <property type="entry name" value="DctQ"/>
    <property type="match status" value="1"/>
</dbReference>
<evidence type="ECO:0000256" key="8">
    <source>
        <dbReference type="ARBA" id="ARBA00038436"/>
    </source>
</evidence>
<keyword evidence="4" id="KW-0997">Cell inner membrane</keyword>
<dbReference type="EMBL" id="CP002281">
    <property type="protein sequence ID" value="ADO81871.1"/>
    <property type="molecule type" value="Genomic_DNA"/>
</dbReference>
<evidence type="ECO:0000256" key="9">
    <source>
        <dbReference type="SAM" id="Phobius"/>
    </source>
</evidence>
<evidence type="ECO:0000256" key="5">
    <source>
        <dbReference type="ARBA" id="ARBA00022692"/>
    </source>
</evidence>
<dbReference type="PANTHER" id="PTHR35011:SF2">
    <property type="entry name" value="2,3-DIKETO-L-GULONATE TRAP TRANSPORTER SMALL PERMEASE PROTEIN YIAM"/>
    <property type="match status" value="1"/>
</dbReference>
<evidence type="ECO:0000256" key="1">
    <source>
        <dbReference type="ARBA" id="ARBA00004429"/>
    </source>
</evidence>
<organism evidence="11 12">
    <name type="scientific">Ilyobacter polytropus (strain ATCC 51220 / DSM 2926 / LMG 16218 / CuHBu1)</name>
    <dbReference type="NCBI Taxonomy" id="572544"/>
    <lineage>
        <taxon>Bacteria</taxon>
        <taxon>Fusobacteriati</taxon>
        <taxon>Fusobacteriota</taxon>
        <taxon>Fusobacteriia</taxon>
        <taxon>Fusobacteriales</taxon>
        <taxon>Fusobacteriaceae</taxon>
        <taxon>Ilyobacter</taxon>
    </lineage>
</organism>
<feature type="transmembrane region" description="Helical" evidence="9">
    <location>
        <begin position="48"/>
        <end position="65"/>
    </location>
</feature>
<accession>E3H6I6</accession>
<dbReference type="InterPro" id="IPR007387">
    <property type="entry name" value="TRAP_DctQ"/>
</dbReference>